<accession>A0AC35TNJ4</accession>
<proteinExistence type="predicted"/>
<protein>
    <submittedName>
        <fullName evidence="2">G_PROTEIN_RECEP_F1_2 domain-containing protein</fullName>
    </submittedName>
</protein>
<dbReference type="WBParaSite" id="RSKR_0000262633.1">
    <property type="protein sequence ID" value="RSKR_0000262633.1"/>
    <property type="gene ID" value="RSKR_0000262633"/>
</dbReference>
<evidence type="ECO:0000313" key="2">
    <source>
        <dbReference type="WBParaSite" id="RSKR_0000262633.1"/>
    </source>
</evidence>
<name>A0AC35TNJ4_9BILA</name>
<reference evidence="2" key="1">
    <citation type="submission" date="2016-11" db="UniProtKB">
        <authorList>
            <consortium name="WormBaseParasite"/>
        </authorList>
    </citation>
    <scope>IDENTIFICATION</scope>
    <source>
        <strain evidence="2">KR3021</strain>
    </source>
</reference>
<evidence type="ECO:0000313" key="1">
    <source>
        <dbReference type="Proteomes" id="UP000095286"/>
    </source>
</evidence>
<organism evidence="1 2">
    <name type="scientific">Rhabditophanes sp. KR3021</name>
    <dbReference type="NCBI Taxonomy" id="114890"/>
    <lineage>
        <taxon>Eukaryota</taxon>
        <taxon>Metazoa</taxon>
        <taxon>Ecdysozoa</taxon>
        <taxon>Nematoda</taxon>
        <taxon>Chromadorea</taxon>
        <taxon>Rhabditida</taxon>
        <taxon>Tylenchina</taxon>
        <taxon>Panagrolaimomorpha</taxon>
        <taxon>Strongyloidoidea</taxon>
        <taxon>Alloionematidae</taxon>
        <taxon>Rhabditophanes</taxon>
    </lineage>
</organism>
<dbReference type="Proteomes" id="UP000095286">
    <property type="component" value="Unplaced"/>
</dbReference>
<sequence length="304" mass="36446">LYFCKREPLTSKDSTKKWHIYFRLTCFFIITTILILSTFSCAVCYFYFINDMNPPRVRSRRIISNIEIYQYLRFIQSNVNNVLRYSLWGLIIERLFATTYRSIYEHHRKIYVFIIIFAFPLVIEIIQRLIIDSNKLKQYEKILFIFFDMPAIICNLLLYLKNRKLNLMKKNLQISLAERYQITENVLLIYLMLPIITIYGIQQLLTHAAALFCFVNRESEAQLFLIIVYAIRGIFYNYCILTIIFFKRVYVVLQKKIVAPSELTITVISTLNNPHNLFQIRKKCTYEQDTYFKILNQQLENKAI</sequence>